<dbReference type="InterPro" id="IPR002821">
    <property type="entry name" value="Hydantoinase_A"/>
</dbReference>
<evidence type="ECO:0000256" key="6">
    <source>
        <dbReference type="ARBA" id="ARBA00023002"/>
    </source>
</evidence>
<evidence type="ECO:0000256" key="1">
    <source>
        <dbReference type="ARBA" id="ARBA00001974"/>
    </source>
</evidence>
<dbReference type="InterPro" id="IPR020946">
    <property type="entry name" value="Flavin_mOase-like"/>
</dbReference>
<evidence type="ECO:0000259" key="10">
    <source>
        <dbReference type="Pfam" id="PF05378"/>
    </source>
</evidence>
<feature type="compositionally biased region" description="Basic and acidic residues" evidence="8">
    <location>
        <begin position="564"/>
        <end position="579"/>
    </location>
</feature>
<feature type="region of interest" description="Disordered" evidence="8">
    <location>
        <begin position="554"/>
        <end position="582"/>
    </location>
</feature>
<dbReference type="GO" id="GO:0004499">
    <property type="term" value="F:N,N-dimethylaniline monooxygenase activity"/>
    <property type="evidence" value="ECO:0007669"/>
    <property type="project" value="InterPro"/>
</dbReference>
<dbReference type="Proteomes" id="UP000190312">
    <property type="component" value="Unassembled WGS sequence"/>
</dbReference>
<dbReference type="Pfam" id="PF05378">
    <property type="entry name" value="Hydant_A_N"/>
    <property type="match status" value="1"/>
</dbReference>
<evidence type="ECO:0000256" key="8">
    <source>
        <dbReference type="SAM" id="MobiDB-lite"/>
    </source>
</evidence>
<dbReference type="OrthoDB" id="5404895at2759"/>
<comment type="cofactor">
    <cofactor evidence="1">
        <name>FAD</name>
        <dbReference type="ChEBI" id="CHEBI:57692"/>
    </cofactor>
</comment>
<evidence type="ECO:0000313" key="13">
    <source>
        <dbReference type="EMBL" id="OOO04042.1"/>
    </source>
</evidence>
<dbReference type="GO" id="GO:0016787">
    <property type="term" value="F:hydrolase activity"/>
    <property type="evidence" value="ECO:0007669"/>
    <property type="project" value="InterPro"/>
</dbReference>
<dbReference type="SUPFAM" id="SSF160991">
    <property type="entry name" value="CV3147-like"/>
    <property type="match status" value="1"/>
</dbReference>
<comment type="similarity">
    <text evidence="2">Belongs to the FAD-binding monooxygenase family.</text>
</comment>
<protein>
    <recommendedName>
        <fullName evidence="15">FAD/NAD(P)-binding domain-containing protein</fullName>
    </recommendedName>
</protein>
<dbReference type="PANTHER" id="PTHR43098:SF3">
    <property type="entry name" value="L-ORNITHINE N(5)-MONOOXYGENASE-RELATED"/>
    <property type="match status" value="1"/>
</dbReference>
<dbReference type="Pfam" id="PF20906">
    <property type="entry name" value="S-Me-THD_C"/>
    <property type="match status" value="1"/>
</dbReference>
<dbReference type="Pfam" id="PF01968">
    <property type="entry name" value="Hydantoinase_A"/>
    <property type="match status" value="1"/>
</dbReference>
<gene>
    <name evidence="13" type="ORF">OAory_01048890</name>
</gene>
<dbReference type="eggNOG" id="ENOG502QQBE">
    <property type="taxonomic scope" value="Eukaryota"/>
</dbReference>
<keyword evidence="4" id="KW-0274">FAD</keyword>
<sequence>MTKYRIGVDVGGTNTDAAIIDILGIDSPSRGVCASTKTPTTSDVTSGIYTAIQKVLEQSRVDRQDVVSVAIGTTHFVNAVVQADSSRLSKVAVVRLCGPFTRQVPPFTEFPSDLKGIMGGPVFYLDGGLEIDGREIAPLNVEQIKATVKNIQDAGIKMVALLGVFSPLDHNGIHEETCKKLMLDLDPSLSIVCSHSIGRIGFLERENATILNASILAFARKTVRAFCSAMAKLQLRFPLYLTQNDGTLTDAATAAEMPIKTFASGPTNSMTGAAFLANLDRGGGSKQFDRQVLVVDIGGTTTDVCALLPSGFPRQASNFVEVGGVRTAFSMPEVLSVGLGGGSRVVVNEQTGVVSVGPESVGHYLTSRAMAFGGDVMTATDIVAASAKADIGDRKMVEQIPAQVVTKAREQIRKILERAIDGVKISDQPVVLLLVGGGSVIHMDALNGVTECIMPPHHDSANAVGAAIAKVAGEIDVIELLEGRDEKQIFEAAKQRAIDAAVARGAERDGVKIATIEKIPLAYATNKATRLVIKAIGNLAPLDIDNQASESNTFQDNINDTLEGNEKEPSKSNKRRETPHFAAKPSLQIDLDTYQPDVRNNTWYISPVDLEFMAAGTGVLGTGGGGPSRIQYLHCLQFLQAPGYAGNMRVVKPASLRDSDVCVMGSCAQVTGKKDFHAIVTDEIGGGNGLSAFPSSVMYDIPVVDGDLMGRAYPTLEHCTPYVYGLSSTPCAVADGRGNVSIILHAESNRRAETMARSQCVDLGNRVALSTAPLTGAQTKKYIIPNTISQAWYIGRAVYRARRSKTDMIQAIFDTSPGKLLYTGKIVDVKRDVSRGYTMGYCLLAPLSSDERESTIPSGCADGLVENRYLVIPFQNEFLYAAYTDPEAPEEIAKQEVICTVPDLISILGQDGEAIGSQELRYGLKVNLIAMAAHPLWTTEEGLSIGGPKGFGLDMEWTKLGEYWEPRSVIEEFNRYYDILIVGAGFSGIFLLYQLRKLGYRCKIYETAPDLGGVWYWNTYPGARVDTESFVYQLSIPEAWKDWDWKERFPGRDELQAYFHHLDKVLDIKKDVEFETSVVGAQFDRDSALWKVKTDNGKTTTSRFFLPCVGTVTKQYVPDFPGLQSFQGEIYHSSAWPREGVDVQGKKLAVIGTGPSGVQIIQEWAKEADTLTVFQRTPNLALPMGQEIYTVEDQARIRSRYPQVFEDRAKTFSGNLEDFLPTKLFDVPTAERAALFEANWKKGGFSFILDNYSDILLDEKANRELYNFWAKKTRERIVDPRKKDLLAPLEPFHALGAKRSSLEQDYFEQFNRPNVDIVNLREVKIAEVKPTGIATSDGNFYPVDAIAIATGFDAVTGPITNMGLINTDGTSLAEEWKDGVHNYLGMASHGYPNMFWIYGVHGPTGLSNGPVAIELQGQWVIDAIQKIDKSGLSYVEPTVEAEQKWKELVTQITDMTLLPAVDSWYMGANIPGKKREHLNFPGGLALYEQQCRQALEGWEGFQTV</sequence>
<keyword evidence="7" id="KW-0503">Monooxygenase</keyword>
<dbReference type="VEuPathDB" id="FungiDB:AO090009000580"/>
<dbReference type="InterPro" id="IPR050775">
    <property type="entry name" value="FAD-binding_Monooxygenases"/>
</dbReference>
<evidence type="ECO:0000259" key="11">
    <source>
        <dbReference type="Pfam" id="PF06032"/>
    </source>
</evidence>
<dbReference type="InterPro" id="IPR043129">
    <property type="entry name" value="ATPase_NBD"/>
</dbReference>
<dbReference type="Gene3D" id="3.30.420.40">
    <property type="match status" value="1"/>
</dbReference>
<dbReference type="SUPFAM" id="SSF51905">
    <property type="entry name" value="FAD/NAD(P)-binding domain"/>
    <property type="match status" value="1"/>
</dbReference>
<evidence type="ECO:0008006" key="15">
    <source>
        <dbReference type="Google" id="ProtNLM"/>
    </source>
</evidence>
<dbReference type="Gene3D" id="3.50.50.60">
    <property type="entry name" value="FAD/NAD(P)-binding domain"/>
    <property type="match status" value="2"/>
</dbReference>
<name>A0A1S9D4N7_ASPOZ</name>
<dbReference type="InterPro" id="IPR048350">
    <property type="entry name" value="S-Me-THD-like_C"/>
</dbReference>
<evidence type="ECO:0000256" key="2">
    <source>
        <dbReference type="ARBA" id="ARBA00010139"/>
    </source>
</evidence>
<proteinExistence type="inferred from homology"/>
<organism evidence="13 14">
    <name type="scientific">Aspergillus oryzae</name>
    <name type="common">Yellow koji mold</name>
    <dbReference type="NCBI Taxonomy" id="5062"/>
    <lineage>
        <taxon>Eukaryota</taxon>
        <taxon>Fungi</taxon>
        <taxon>Dikarya</taxon>
        <taxon>Ascomycota</taxon>
        <taxon>Pezizomycotina</taxon>
        <taxon>Eurotiomycetes</taxon>
        <taxon>Eurotiomycetidae</taxon>
        <taxon>Eurotiales</taxon>
        <taxon>Aspergillaceae</taxon>
        <taxon>Aspergillus</taxon>
        <taxon>Aspergillus subgen. Circumdati</taxon>
    </lineage>
</organism>
<dbReference type="VEuPathDB" id="FungiDB:AO090009000581"/>
<dbReference type="Gene3D" id="2.40.390.10">
    <property type="entry name" value="CV3147-like"/>
    <property type="match status" value="1"/>
</dbReference>
<evidence type="ECO:0000256" key="4">
    <source>
        <dbReference type="ARBA" id="ARBA00022827"/>
    </source>
</evidence>
<evidence type="ECO:0000259" key="12">
    <source>
        <dbReference type="Pfam" id="PF20906"/>
    </source>
</evidence>
<dbReference type="GO" id="GO:0050660">
    <property type="term" value="F:flavin adenine dinucleotide binding"/>
    <property type="evidence" value="ECO:0007669"/>
    <property type="project" value="InterPro"/>
</dbReference>
<feature type="domain" description="S-Me-THD N-terminal" evidence="11">
    <location>
        <begin position="668"/>
        <end position="743"/>
    </location>
</feature>
<evidence type="ECO:0000256" key="3">
    <source>
        <dbReference type="ARBA" id="ARBA00022630"/>
    </source>
</evidence>
<dbReference type="InterPro" id="IPR036188">
    <property type="entry name" value="FAD/NAD-bd_sf"/>
</dbReference>
<dbReference type="InterPro" id="IPR010318">
    <property type="entry name" value="S-Me-THD_N"/>
</dbReference>
<reference evidence="13 14" key="1">
    <citation type="submission" date="2016-10" db="EMBL/GenBank/DDBJ databases">
        <title>Genome sequencing of Aspergillus oryzae BCC7051.</title>
        <authorList>
            <person name="Thammarongtham C."/>
            <person name="Vorapreeda T."/>
            <person name="Nookaew I."/>
            <person name="Srisuk T."/>
            <person name="Land M."/>
            <person name="Jeennor S."/>
            <person name="Laoteng K."/>
        </authorList>
    </citation>
    <scope>NUCLEOTIDE SEQUENCE [LARGE SCALE GENOMIC DNA]</scope>
    <source>
        <strain evidence="13 14">BCC7051</strain>
    </source>
</reference>
<keyword evidence="5" id="KW-0521">NADP</keyword>
<evidence type="ECO:0000256" key="5">
    <source>
        <dbReference type="ARBA" id="ARBA00022857"/>
    </source>
</evidence>
<dbReference type="Pfam" id="PF06032">
    <property type="entry name" value="S-Me-THD_N"/>
    <property type="match status" value="2"/>
</dbReference>
<dbReference type="GO" id="GO:0050661">
    <property type="term" value="F:NADP binding"/>
    <property type="evidence" value="ECO:0007669"/>
    <property type="project" value="InterPro"/>
</dbReference>
<feature type="domain" description="S-Me-THD-like C-terminal" evidence="12">
    <location>
        <begin position="748"/>
        <end position="959"/>
    </location>
</feature>
<accession>A0A1S9D4N7</accession>
<dbReference type="SUPFAM" id="SSF53067">
    <property type="entry name" value="Actin-like ATPase domain"/>
    <property type="match status" value="2"/>
</dbReference>
<keyword evidence="3" id="KW-0285">Flavoprotein</keyword>
<dbReference type="InterPro" id="IPR008040">
    <property type="entry name" value="Hydant_A_N"/>
</dbReference>
<dbReference type="InterPro" id="IPR027479">
    <property type="entry name" value="S-Me-THD_N_sf"/>
</dbReference>
<dbReference type="PANTHER" id="PTHR43098">
    <property type="entry name" value="L-ORNITHINE N(5)-MONOOXYGENASE-RELATED"/>
    <property type="match status" value="1"/>
</dbReference>
<evidence type="ECO:0000313" key="14">
    <source>
        <dbReference type="Proteomes" id="UP000190312"/>
    </source>
</evidence>
<evidence type="ECO:0000259" key="9">
    <source>
        <dbReference type="Pfam" id="PF01968"/>
    </source>
</evidence>
<keyword evidence="6" id="KW-0560">Oxidoreductase</keyword>
<feature type="domain" description="Hydantoinase/oxoprolinase N-terminal" evidence="10">
    <location>
        <begin position="5"/>
        <end position="181"/>
    </location>
</feature>
<comment type="caution">
    <text evidence="13">The sequence shown here is derived from an EMBL/GenBank/DDBJ whole genome shotgun (WGS) entry which is preliminary data.</text>
</comment>
<dbReference type="Gene3D" id="3.40.1610.10">
    <property type="entry name" value="CV3147-like domain"/>
    <property type="match status" value="1"/>
</dbReference>
<dbReference type="EMBL" id="MKZY01000011">
    <property type="protein sequence ID" value="OOO04042.1"/>
    <property type="molecule type" value="Genomic_DNA"/>
</dbReference>
<feature type="domain" description="S-Me-THD N-terminal" evidence="11">
    <location>
        <begin position="609"/>
        <end position="666"/>
    </location>
</feature>
<feature type="domain" description="Hydantoinase A/oxoprolinase" evidence="9">
    <location>
        <begin position="205"/>
        <end position="382"/>
    </location>
</feature>
<dbReference type="InterPro" id="IPR024071">
    <property type="entry name" value="S-Me-THD_C_sf"/>
</dbReference>
<dbReference type="Pfam" id="PF00743">
    <property type="entry name" value="FMO-like"/>
    <property type="match status" value="1"/>
</dbReference>
<evidence type="ECO:0000256" key="7">
    <source>
        <dbReference type="ARBA" id="ARBA00023033"/>
    </source>
</evidence>